<dbReference type="Proteomes" id="UP000565572">
    <property type="component" value="Unassembled WGS sequence"/>
</dbReference>
<dbReference type="EMBL" id="JACHZG010000001">
    <property type="protein sequence ID" value="MBB3326941.1"/>
    <property type="molecule type" value="Genomic_DNA"/>
</dbReference>
<proteinExistence type="predicted"/>
<feature type="compositionally biased region" description="Pro residues" evidence="1">
    <location>
        <begin position="1"/>
        <end position="12"/>
    </location>
</feature>
<sequence>MRSLPAPAPWTGPLPDARPPEGAAVYQLPTGTYETRAALAMSGGSFRDKRRFAATAVLVTHPAGDFLVDAGFGEHVADHV</sequence>
<keyword evidence="3" id="KW-1185">Reference proteome</keyword>
<accession>A0A7W5JV91</accession>
<protein>
    <recommendedName>
        <fullName evidence="4">Metallo-beta-lactamase superfamily protein</fullName>
    </recommendedName>
</protein>
<dbReference type="AlphaFoldDB" id="A0A7W5JV91"/>
<gene>
    <name evidence="2" type="ORF">FHX39_001885</name>
</gene>
<reference evidence="2 3" key="1">
    <citation type="submission" date="2020-08" db="EMBL/GenBank/DDBJ databases">
        <title>Sequencing the genomes of 1000 actinobacteria strains.</title>
        <authorList>
            <person name="Klenk H.-P."/>
        </authorList>
    </citation>
    <scope>NUCLEOTIDE SEQUENCE [LARGE SCALE GENOMIC DNA]</scope>
    <source>
        <strain evidence="2 3">DSM 11053</strain>
    </source>
</reference>
<evidence type="ECO:0008006" key="4">
    <source>
        <dbReference type="Google" id="ProtNLM"/>
    </source>
</evidence>
<dbReference type="RefSeq" id="WP_198423326.1">
    <property type="nucleotide sequence ID" value="NZ_JACHZG010000001.1"/>
</dbReference>
<comment type="caution">
    <text evidence="2">The sequence shown here is derived from an EMBL/GenBank/DDBJ whole genome shotgun (WGS) entry which is preliminary data.</text>
</comment>
<evidence type="ECO:0000313" key="3">
    <source>
        <dbReference type="Proteomes" id="UP000565572"/>
    </source>
</evidence>
<evidence type="ECO:0000313" key="2">
    <source>
        <dbReference type="EMBL" id="MBB3326941.1"/>
    </source>
</evidence>
<feature type="region of interest" description="Disordered" evidence="1">
    <location>
        <begin position="1"/>
        <end position="23"/>
    </location>
</feature>
<name>A0A7W5JV91_9ACTN</name>
<organism evidence="2 3">
    <name type="scientific">Microlunatus antarcticus</name>
    <dbReference type="NCBI Taxonomy" id="53388"/>
    <lineage>
        <taxon>Bacteria</taxon>
        <taxon>Bacillati</taxon>
        <taxon>Actinomycetota</taxon>
        <taxon>Actinomycetes</taxon>
        <taxon>Propionibacteriales</taxon>
        <taxon>Propionibacteriaceae</taxon>
        <taxon>Microlunatus</taxon>
    </lineage>
</organism>
<evidence type="ECO:0000256" key="1">
    <source>
        <dbReference type="SAM" id="MobiDB-lite"/>
    </source>
</evidence>